<evidence type="ECO:0000313" key="4">
    <source>
        <dbReference type="EMBL" id="ORY47287.1"/>
    </source>
</evidence>
<dbReference type="PROSITE" id="PS50103">
    <property type="entry name" value="ZF_C3H1"/>
    <property type="match status" value="1"/>
</dbReference>
<feature type="zinc finger region" description="C3H1-type" evidence="1">
    <location>
        <begin position="428"/>
        <end position="453"/>
    </location>
</feature>
<accession>A0A1Y2CJZ9</accession>
<evidence type="ECO:0000256" key="1">
    <source>
        <dbReference type="PROSITE-ProRule" id="PRU00723"/>
    </source>
</evidence>
<dbReference type="GO" id="GO:0008270">
    <property type="term" value="F:zinc ion binding"/>
    <property type="evidence" value="ECO:0007669"/>
    <property type="project" value="UniProtKB-KW"/>
</dbReference>
<feature type="compositionally biased region" description="Polar residues" evidence="2">
    <location>
        <begin position="404"/>
        <end position="425"/>
    </location>
</feature>
<proteinExistence type="predicted"/>
<keyword evidence="1" id="KW-0863">Zinc-finger</keyword>
<gene>
    <name evidence="4" type="ORF">BCR33DRAFT_715032</name>
</gene>
<dbReference type="InterPro" id="IPR000571">
    <property type="entry name" value="Znf_CCCH"/>
</dbReference>
<dbReference type="EMBL" id="MCGO01000014">
    <property type="protein sequence ID" value="ORY47287.1"/>
    <property type="molecule type" value="Genomic_DNA"/>
</dbReference>
<keyword evidence="5" id="KW-1185">Reference proteome</keyword>
<feature type="region of interest" description="Disordered" evidence="2">
    <location>
        <begin position="365"/>
        <end position="425"/>
    </location>
</feature>
<feature type="domain" description="C3H1-type" evidence="3">
    <location>
        <begin position="428"/>
        <end position="453"/>
    </location>
</feature>
<dbReference type="Proteomes" id="UP000193642">
    <property type="component" value="Unassembled WGS sequence"/>
</dbReference>
<protein>
    <recommendedName>
        <fullName evidence="3">C3H1-type domain-containing protein</fullName>
    </recommendedName>
</protein>
<keyword evidence="1" id="KW-0479">Metal-binding</keyword>
<reference evidence="4 5" key="1">
    <citation type="submission" date="2016-07" db="EMBL/GenBank/DDBJ databases">
        <title>Pervasive Adenine N6-methylation of Active Genes in Fungi.</title>
        <authorList>
            <consortium name="DOE Joint Genome Institute"/>
            <person name="Mondo S.J."/>
            <person name="Dannebaum R.O."/>
            <person name="Kuo R.C."/>
            <person name="Labutti K."/>
            <person name="Haridas S."/>
            <person name="Kuo A."/>
            <person name="Salamov A."/>
            <person name="Ahrendt S.R."/>
            <person name="Lipzen A."/>
            <person name="Sullivan W."/>
            <person name="Andreopoulos W.B."/>
            <person name="Clum A."/>
            <person name="Lindquist E."/>
            <person name="Daum C."/>
            <person name="Ramamoorthy G.K."/>
            <person name="Gryganskyi A."/>
            <person name="Culley D."/>
            <person name="Magnuson J.K."/>
            <person name="James T.Y."/>
            <person name="O'Malley M.A."/>
            <person name="Stajich J.E."/>
            <person name="Spatafora J.W."/>
            <person name="Visel A."/>
            <person name="Grigoriev I.V."/>
        </authorList>
    </citation>
    <scope>NUCLEOTIDE SEQUENCE [LARGE SCALE GENOMIC DNA]</scope>
    <source>
        <strain evidence="4 5">JEL800</strain>
    </source>
</reference>
<name>A0A1Y2CJZ9_9FUNG</name>
<comment type="caution">
    <text evidence="4">The sequence shown here is derived from an EMBL/GenBank/DDBJ whole genome shotgun (WGS) entry which is preliminary data.</text>
</comment>
<keyword evidence="1" id="KW-0862">Zinc</keyword>
<evidence type="ECO:0000256" key="2">
    <source>
        <dbReference type="SAM" id="MobiDB-lite"/>
    </source>
</evidence>
<feature type="compositionally biased region" description="Polar residues" evidence="2">
    <location>
        <begin position="380"/>
        <end position="392"/>
    </location>
</feature>
<dbReference type="OrthoDB" id="10610154at2759"/>
<evidence type="ECO:0000313" key="5">
    <source>
        <dbReference type="Proteomes" id="UP000193642"/>
    </source>
</evidence>
<dbReference type="AlphaFoldDB" id="A0A1Y2CJZ9"/>
<evidence type="ECO:0000259" key="3">
    <source>
        <dbReference type="PROSITE" id="PS50103"/>
    </source>
</evidence>
<organism evidence="4 5">
    <name type="scientific">Rhizoclosmatium globosum</name>
    <dbReference type="NCBI Taxonomy" id="329046"/>
    <lineage>
        <taxon>Eukaryota</taxon>
        <taxon>Fungi</taxon>
        <taxon>Fungi incertae sedis</taxon>
        <taxon>Chytridiomycota</taxon>
        <taxon>Chytridiomycota incertae sedis</taxon>
        <taxon>Chytridiomycetes</taxon>
        <taxon>Chytridiales</taxon>
        <taxon>Chytriomycetaceae</taxon>
        <taxon>Rhizoclosmatium</taxon>
    </lineage>
</organism>
<sequence length="453" mass="50708">MTRDRRSDHIKRTNLPTTIMLSDEEVKAKSVGQLKALLIAASSYSDIDFNNPQAAKICLQRIVNASSTLERRLLAQLFTNNVSKDFHFKYVLSRESGALGHTILRSVLEKATMENEIELIADLLSLLRKFPVDFKLVESFTGVLKALQSEDMTTGYINGEATMLREIWSEALEQKMLEQEDAMTRNVSAANTVVPKTIGKVPLKSILRTSQSIDLRTSRQTTKPVNVVGSAGQQNKLYGQKGEKCGLNDVATTSINTFYNQDPRNDFVSLKPHARPLTPCTVGRASDVFAQPVSKSPVQEQKLSEMNRLTSLAQVPTVSVPGPSSVDQRRVNRLFSNNEANSEPSAARHAPTTPVYKIIERKDNSAVKAAHHMATDHGAGTSSGSQSNQPKPSNKRRLEHEEYSLSQRVSKYSSRQTSEQLYENPQNNSKKEICYFWKRGRCEYGKYCRNKHE</sequence>